<dbReference type="eggNOG" id="ENOG503154W">
    <property type="taxonomic scope" value="Bacteria"/>
</dbReference>
<organism evidence="1 2">
    <name type="scientific">Acidimicrobium ferrooxidans (strain DSM 10331 / JCM 15462 / NBRC 103882 / ICP)</name>
    <dbReference type="NCBI Taxonomy" id="525909"/>
    <lineage>
        <taxon>Bacteria</taxon>
        <taxon>Bacillati</taxon>
        <taxon>Actinomycetota</taxon>
        <taxon>Acidimicrobiia</taxon>
        <taxon>Acidimicrobiales</taxon>
        <taxon>Acidimicrobiaceae</taxon>
        <taxon>Acidimicrobium</taxon>
    </lineage>
</organism>
<name>C7M0M7_ACIFD</name>
<dbReference type="AlphaFoldDB" id="C7M0M7"/>
<dbReference type="KEGG" id="afo:Afer_1613"/>
<evidence type="ECO:0000313" key="1">
    <source>
        <dbReference type="EMBL" id="ACU54535.1"/>
    </source>
</evidence>
<dbReference type="RefSeq" id="WP_015799014.1">
    <property type="nucleotide sequence ID" value="NC_013124.1"/>
</dbReference>
<protein>
    <submittedName>
        <fullName evidence="1">Uncharacterized protein</fullName>
    </submittedName>
</protein>
<sequence>MTSFLSAGQLVDQRLELGGSAGQCLGDGVPPGTALVMHGGPGARWGALEAIAPSTHQGRAVALLGLEDLPAAALEAAGWSLTHVAQVSVPTAQLAVVASNLAEVVDVLVVSDRVVDVRWPRILGRVRRRRGIVVVLERACSRERHRVLAAAGSIRALEVASMTVAEESGLPREVRVSLRRSSLVTTTPTAVEVAG</sequence>
<reference evidence="1 2" key="1">
    <citation type="journal article" date="2009" name="Stand. Genomic Sci.">
        <title>Complete genome sequence of Acidimicrobium ferrooxidans type strain (ICP).</title>
        <authorList>
            <person name="Clum A."/>
            <person name="Nolan M."/>
            <person name="Lang E."/>
            <person name="Glavina Del Rio T."/>
            <person name="Tice H."/>
            <person name="Copeland A."/>
            <person name="Cheng J.F."/>
            <person name="Lucas S."/>
            <person name="Chen F."/>
            <person name="Bruce D."/>
            <person name="Goodwin L."/>
            <person name="Pitluck S."/>
            <person name="Ivanova N."/>
            <person name="Mavrommatis K."/>
            <person name="Mikhailova N."/>
            <person name="Pati A."/>
            <person name="Chen A."/>
            <person name="Palaniappan K."/>
            <person name="Goker M."/>
            <person name="Spring S."/>
            <person name="Land M."/>
            <person name="Hauser L."/>
            <person name="Chang Y.J."/>
            <person name="Jeffries C.C."/>
            <person name="Chain P."/>
            <person name="Bristow J."/>
            <person name="Eisen J.A."/>
            <person name="Markowitz V."/>
            <person name="Hugenholtz P."/>
            <person name="Kyrpides N.C."/>
            <person name="Klenk H.P."/>
            <person name="Lapidus A."/>
        </authorList>
    </citation>
    <scope>NUCLEOTIDE SEQUENCE [LARGE SCALE GENOMIC DNA]</scope>
    <source>
        <strain evidence="2">DSM 10331 / JCM 15462 / NBRC 103882 / ICP</strain>
    </source>
</reference>
<proteinExistence type="predicted"/>
<dbReference type="STRING" id="525909.Afer_1613"/>
<dbReference type="Proteomes" id="UP000000771">
    <property type="component" value="Chromosome"/>
</dbReference>
<dbReference type="EMBL" id="CP001631">
    <property type="protein sequence ID" value="ACU54535.1"/>
    <property type="molecule type" value="Genomic_DNA"/>
</dbReference>
<gene>
    <name evidence="1" type="ordered locus">Afer_1613</name>
</gene>
<evidence type="ECO:0000313" key="2">
    <source>
        <dbReference type="Proteomes" id="UP000000771"/>
    </source>
</evidence>
<accession>C7M0M7</accession>
<keyword evidence="2" id="KW-1185">Reference proteome</keyword>
<dbReference type="HOGENOM" id="CLU_1393688_0_0_11"/>